<feature type="compositionally biased region" description="Acidic residues" evidence="1">
    <location>
        <begin position="8"/>
        <end position="19"/>
    </location>
</feature>
<name>A0ABD5Z3Z9_9EURY</name>
<proteinExistence type="predicted"/>
<dbReference type="Pfam" id="PF23439">
    <property type="entry name" value="DUF7124"/>
    <property type="match status" value="1"/>
</dbReference>
<feature type="compositionally biased region" description="Gly residues" evidence="1">
    <location>
        <begin position="72"/>
        <end position="82"/>
    </location>
</feature>
<dbReference type="RefSeq" id="WP_279529802.1">
    <property type="nucleotide sequence ID" value="NZ_CP122312.1"/>
</dbReference>
<reference evidence="3 4" key="1">
    <citation type="journal article" date="2019" name="Int. J. Syst. Evol. Microbiol.">
        <title>The Global Catalogue of Microorganisms (GCM) 10K type strain sequencing project: providing services to taxonomists for standard genome sequencing and annotation.</title>
        <authorList>
            <consortium name="The Broad Institute Genomics Platform"/>
            <consortium name="The Broad Institute Genome Sequencing Center for Infectious Disease"/>
            <person name="Wu L."/>
            <person name="Ma J."/>
        </authorList>
    </citation>
    <scope>NUCLEOTIDE SEQUENCE [LARGE SCALE GENOMIC DNA]</scope>
    <source>
        <strain evidence="3 4">XZGYJ-43</strain>
    </source>
</reference>
<keyword evidence="4" id="KW-1185">Reference proteome</keyword>
<evidence type="ECO:0000259" key="2">
    <source>
        <dbReference type="Pfam" id="PF23439"/>
    </source>
</evidence>
<dbReference type="Proteomes" id="UP001596447">
    <property type="component" value="Unassembled WGS sequence"/>
</dbReference>
<sequence length="224" mass="24231">MTEKINLDELDTGTDEDEETGNRGDWIWKGEGSPDEEPEPADEPETTTASDAVPHVPNDDRKKPAGIPKDQGGSGGGSGGGTDPREPQHPEDPHTESRASGPHGGGVDDMTTAYTYEALQRIDDVRLALAETNEWSDWVGIVGEVAAHDINKFQRDHGLDTDFFNGSGSGPAERLADIGEHSMFYAERMVVVGTEDQEWIAEEAGWEFVPLEEAAAGAGWELEE</sequence>
<feature type="compositionally biased region" description="Acidic residues" evidence="1">
    <location>
        <begin position="33"/>
        <end position="45"/>
    </location>
</feature>
<dbReference type="InterPro" id="IPR055548">
    <property type="entry name" value="DUF7124"/>
</dbReference>
<evidence type="ECO:0000313" key="3">
    <source>
        <dbReference type="EMBL" id="MFC7199879.1"/>
    </source>
</evidence>
<protein>
    <recommendedName>
        <fullName evidence="2">DUF7124 domain-containing protein</fullName>
    </recommendedName>
</protein>
<organism evidence="3 4">
    <name type="scientific">Halospeciosus flavus</name>
    <dbReference type="NCBI Taxonomy" id="3032283"/>
    <lineage>
        <taxon>Archaea</taxon>
        <taxon>Methanobacteriati</taxon>
        <taxon>Methanobacteriota</taxon>
        <taxon>Stenosarchaea group</taxon>
        <taxon>Halobacteria</taxon>
        <taxon>Halobacteriales</taxon>
        <taxon>Halobacteriaceae</taxon>
        <taxon>Halospeciosus</taxon>
    </lineage>
</organism>
<feature type="region of interest" description="Disordered" evidence="1">
    <location>
        <begin position="1"/>
        <end position="110"/>
    </location>
</feature>
<dbReference type="AlphaFoldDB" id="A0ABD5Z3Z9"/>
<gene>
    <name evidence="3" type="ORF">ACFQJ9_10750</name>
</gene>
<accession>A0ABD5Z3Z9</accession>
<evidence type="ECO:0000313" key="4">
    <source>
        <dbReference type="Proteomes" id="UP001596447"/>
    </source>
</evidence>
<evidence type="ECO:0000256" key="1">
    <source>
        <dbReference type="SAM" id="MobiDB-lite"/>
    </source>
</evidence>
<feature type="domain" description="DUF7124" evidence="2">
    <location>
        <begin position="110"/>
        <end position="222"/>
    </location>
</feature>
<comment type="caution">
    <text evidence="3">The sequence shown here is derived from an EMBL/GenBank/DDBJ whole genome shotgun (WGS) entry which is preliminary data.</text>
</comment>
<dbReference type="EMBL" id="JBHTAR010000011">
    <property type="protein sequence ID" value="MFC7199879.1"/>
    <property type="molecule type" value="Genomic_DNA"/>
</dbReference>
<feature type="compositionally biased region" description="Basic and acidic residues" evidence="1">
    <location>
        <begin position="83"/>
        <end position="97"/>
    </location>
</feature>